<keyword evidence="5" id="KW-0560">Oxidoreductase</keyword>
<evidence type="ECO:0000313" key="10">
    <source>
        <dbReference type="EMBL" id="SDE95384.1"/>
    </source>
</evidence>
<sequence length="489" mass="52568">MALDLKLSDLSRLDRIREVLAENDKNAQFTALGLTDLRIGDAVLDDLAEVVGKMLSEAGRPSGRDAKVRMIVDPVAIRRAGKPLKDIVLELLSGFDTTAVILDDGHPVLHADEPILAEAAERSIGADCIVSVGGGTITDVAKVACERANVPVQVVIQTAASVDGYTDNFAVVLQNGVKTTLPSRWPDAVLIDTVTVSEAPLILNASGFGELLSIYSAPGDWLLANELGLDNTFAPVLIDILALCGEGVEEWSAGISRAEPAATTRLAEALAMRGIVTGTGGTTASLSGMEHLFSHMLDMVAGEKGEPTGLHGAQVGVGSVIRMAAWEEFCARIDAEGLDVARLFPGVDAFEARVKDAFVDLDPTGRIGRECWTRYRTKMARWHASRDRIETAFADWQGLRDRHNALVLGSHEIAACLHRASAAKRFSDLDPVVGEDLMRWTVANCQFMRERGTIADLLVLAGWWDDAGVDRVVRRVEDACLAAERKEAA</sequence>
<evidence type="ECO:0000256" key="1">
    <source>
        <dbReference type="ARBA" id="ARBA00022490"/>
    </source>
</evidence>
<keyword evidence="8" id="KW-0594">Phospholipid biosynthesis</keyword>
<dbReference type="SUPFAM" id="SSF56796">
    <property type="entry name" value="Dehydroquinate synthase-like"/>
    <property type="match status" value="1"/>
</dbReference>
<evidence type="ECO:0000256" key="8">
    <source>
        <dbReference type="ARBA" id="ARBA00023209"/>
    </source>
</evidence>
<dbReference type="GO" id="GO:0016614">
    <property type="term" value="F:oxidoreductase activity, acting on CH-OH group of donors"/>
    <property type="evidence" value="ECO:0007669"/>
    <property type="project" value="InterPro"/>
</dbReference>
<organism evidence="10 11">
    <name type="scientific">Paracoccus isoporae</name>
    <dbReference type="NCBI Taxonomy" id="591205"/>
    <lineage>
        <taxon>Bacteria</taxon>
        <taxon>Pseudomonadati</taxon>
        <taxon>Pseudomonadota</taxon>
        <taxon>Alphaproteobacteria</taxon>
        <taxon>Rhodobacterales</taxon>
        <taxon>Paracoccaceae</taxon>
        <taxon>Paracoccus</taxon>
    </lineage>
</organism>
<proteinExistence type="predicted"/>
<dbReference type="Pfam" id="PF13685">
    <property type="entry name" value="Fe-ADH_2"/>
    <property type="match status" value="1"/>
</dbReference>
<dbReference type="InterPro" id="IPR032837">
    <property type="entry name" value="G1PDH"/>
</dbReference>
<dbReference type="GO" id="GO:0046872">
    <property type="term" value="F:metal ion binding"/>
    <property type="evidence" value="ECO:0007669"/>
    <property type="project" value="UniProtKB-KW"/>
</dbReference>
<keyword evidence="7" id="KW-0443">Lipid metabolism</keyword>
<protein>
    <submittedName>
        <fullName evidence="10">Glycerol-1-phosphate dehydrogenase [NAD(P)+]</fullName>
    </submittedName>
</protein>
<dbReference type="PANTHER" id="PTHR43616:SF5">
    <property type="entry name" value="GLYCEROL DEHYDROGENASE 1"/>
    <property type="match status" value="1"/>
</dbReference>
<dbReference type="InterPro" id="IPR016205">
    <property type="entry name" value="Glycerol_DH"/>
</dbReference>
<keyword evidence="6" id="KW-0520">NAD</keyword>
<evidence type="ECO:0000256" key="7">
    <source>
        <dbReference type="ARBA" id="ARBA00023098"/>
    </source>
</evidence>
<gene>
    <name evidence="10" type="ORF">SAMN05421538_11720</name>
</gene>
<keyword evidence="9" id="KW-1208">Phospholipid metabolism</keyword>
<dbReference type="Proteomes" id="UP000199344">
    <property type="component" value="Unassembled WGS sequence"/>
</dbReference>
<evidence type="ECO:0000313" key="11">
    <source>
        <dbReference type="Proteomes" id="UP000199344"/>
    </source>
</evidence>
<dbReference type="Gene3D" id="1.20.1090.10">
    <property type="entry name" value="Dehydroquinate synthase-like - alpha domain"/>
    <property type="match status" value="1"/>
</dbReference>
<evidence type="ECO:0000256" key="4">
    <source>
        <dbReference type="ARBA" id="ARBA00022857"/>
    </source>
</evidence>
<evidence type="ECO:0000256" key="2">
    <source>
        <dbReference type="ARBA" id="ARBA00022516"/>
    </source>
</evidence>
<keyword evidence="3" id="KW-0479">Metal-binding</keyword>
<keyword evidence="2" id="KW-0444">Lipid biosynthesis</keyword>
<dbReference type="AlphaFoldDB" id="A0A1G7H538"/>
<evidence type="ECO:0000256" key="3">
    <source>
        <dbReference type="ARBA" id="ARBA00022723"/>
    </source>
</evidence>
<dbReference type="PANTHER" id="PTHR43616">
    <property type="entry name" value="GLYCEROL DEHYDROGENASE"/>
    <property type="match status" value="1"/>
</dbReference>
<dbReference type="GO" id="GO:0008654">
    <property type="term" value="P:phospholipid biosynthetic process"/>
    <property type="evidence" value="ECO:0007669"/>
    <property type="project" value="UniProtKB-KW"/>
</dbReference>
<evidence type="ECO:0000256" key="6">
    <source>
        <dbReference type="ARBA" id="ARBA00023027"/>
    </source>
</evidence>
<accession>A0A1G7H538</accession>
<keyword evidence="11" id="KW-1185">Reference proteome</keyword>
<name>A0A1G7H538_9RHOB</name>
<dbReference type="STRING" id="591205.SAMN05421538_11720"/>
<evidence type="ECO:0000256" key="9">
    <source>
        <dbReference type="ARBA" id="ARBA00023264"/>
    </source>
</evidence>
<keyword evidence="1" id="KW-0963">Cytoplasm</keyword>
<dbReference type="EMBL" id="FNAH01000017">
    <property type="protein sequence ID" value="SDE95384.1"/>
    <property type="molecule type" value="Genomic_DNA"/>
</dbReference>
<evidence type="ECO:0000256" key="5">
    <source>
        <dbReference type="ARBA" id="ARBA00023002"/>
    </source>
</evidence>
<keyword evidence="4" id="KW-0521">NADP</keyword>
<dbReference type="Gene3D" id="3.40.50.1970">
    <property type="match status" value="1"/>
</dbReference>
<dbReference type="OrthoDB" id="3812122at2"/>
<dbReference type="RefSeq" id="WP_090525634.1">
    <property type="nucleotide sequence ID" value="NZ_FNAH01000017.1"/>
</dbReference>
<reference evidence="10 11" key="1">
    <citation type="submission" date="2016-10" db="EMBL/GenBank/DDBJ databases">
        <authorList>
            <person name="de Groot N.N."/>
        </authorList>
    </citation>
    <scope>NUCLEOTIDE SEQUENCE [LARGE SCALE GENOMIC DNA]</scope>
    <source>
        <strain evidence="10 11">DSM 22220</strain>
    </source>
</reference>